<dbReference type="SUPFAM" id="SSF56204">
    <property type="entry name" value="Hect, E3 ligase catalytic domain"/>
    <property type="match status" value="1"/>
</dbReference>
<evidence type="ECO:0000256" key="2">
    <source>
        <dbReference type="ARBA" id="ARBA00004906"/>
    </source>
</evidence>
<organism evidence="8 9">
    <name type="scientific">Bemisia tabaci</name>
    <name type="common">Sweetpotato whitefly</name>
    <name type="synonym">Aleurodes tabaci</name>
    <dbReference type="NCBI Taxonomy" id="7038"/>
    <lineage>
        <taxon>Eukaryota</taxon>
        <taxon>Metazoa</taxon>
        <taxon>Ecdysozoa</taxon>
        <taxon>Arthropoda</taxon>
        <taxon>Hexapoda</taxon>
        <taxon>Insecta</taxon>
        <taxon>Pterygota</taxon>
        <taxon>Neoptera</taxon>
        <taxon>Paraneoptera</taxon>
        <taxon>Hemiptera</taxon>
        <taxon>Sternorrhyncha</taxon>
        <taxon>Aleyrodoidea</taxon>
        <taxon>Aleyrodidae</taxon>
        <taxon>Aleyrodinae</taxon>
        <taxon>Bemisia</taxon>
    </lineage>
</organism>
<dbReference type="PANTHER" id="PTHR11254">
    <property type="entry name" value="HECT DOMAIN UBIQUITIN-PROTEIN LIGASE"/>
    <property type="match status" value="1"/>
</dbReference>
<dbReference type="InterPro" id="IPR000569">
    <property type="entry name" value="HECT_dom"/>
</dbReference>
<feature type="domain" description="HECT" evidence="7">
    <location>
        <begin position="135"/>
        <end position="466"/>
    </location>
</feature>
<evidence type="ECO:0000256" key="5">
    <source>
        <dbReference type="ARBA" id="ARBA00022786"/>
    </source>
</evidence>
<dbReference type="GO" id="GO:0005737">
    <property type="term" value="C:cytoplasm"/>
    <property type="evidence" value="ECO:0007669"/>
    <property type="project" value="TreeGrafter"/>
</dbReference>
<dbReference type="InterPro" id="IPR035983">
    <property type="entry name" value="Hect_E3_ubiquitin_ligase"/>
</dbReference>
<evidence type="ECO:0000256" key="6">
    <source>
        <dbReference type="SAM" id="MobiDB-lite"/>
    </source>
</evidence>
<feature type="compositionally biased region" description="Polar residues" evidence="6">
    <location>
        <begin position="43"/>
        <end position="52"/>
    </location>
</feature>
<name>A0A9P0F1A5_BEMTA</name>
<dbReference type="GO" id="GO:0009966">
    <property type="term" value="P:regulation of signal transduction"/>
    <property type="evidence" value="ECO:0007669"/>
    <property type="project" value="UniProtKB-ARBA"/>
</dbReference>
<keyword evidence="4" id="KW-0808">Transferase</keyword>
<dbReference type="PANTHER" id="PTHR11254:SF67">
    <property type="entry name" value="E3 UBIQUITIN-PROTEIN LIGASE HUWE1"/>
    <property type="match status" value="1"/>
</dbReference>
<evidence type="ECO:0000256" key="1">
    <source>
        <dbReference type="ARBA" id="ARBA00000885"/>
    </source>
</evidence>
<feature type="region of interest" description="Disordered" evidence="6">
    <location>
        <begin position="1"/>
        <end position="86"/>
    </location>
</feature>
<gene>
    <name evidence="8" type="ORF">BEMITA_LOCUS3996</name>
</gene>
<evidence type="ECO:0000256" key="4">
    <source>
        <dbReference type="ARBA" id="ARBA00022679"/>
    </source>
</evidence>
<dbReference type="GO" id="GO:0000209">
    <property type="term" value="P:protein polyubiquitination"/>
    <property type="evidence" value="ECO:0007669"/>
    <property type="project" value="TreeGrafter"/>
</dbReference>
<evidence type="ECO:0000259" key="7">
    <source>
        <dbReference type="SMART" id="SM00119"/>
    </source>
</evidence>
<dbReference type="SMART" id="SM00119">
    <property type="entry name" value="HECTc"/>
    <property type="match status" value="1"/>
</dbReference>
<dbReference type="GO" id="GO:0006511">
    <property type="term" value="P:ubiquitin-dependent protein catabolic process"/>
    <property type="evidence" value="ECO:0007669"/>
    <property type="project" value="TreeGrafter"/>
</dbReference>
<dbReference type="GO" id="GO:0061630">
    <property type="term" value="F:ubiquitin protein ligase activity"/>
    <property type="evidence" value="ECO:0007669"/>
    <property type="project" value="UniProtKB-EC"/>
</dbReference>
<comment type="catalytic activity">
    <reaction evidence="1">
        <text>S-ubiquitinyl-[E2 ubiquitin-conjugating enzyme]-L-cysteine + [acceptor protein]-L-lysine = [E2 ubiquitin-conjugating enzyme]-L-cysteine + N(6)-ubiquitinyl-[acceptor protein]-L-lysine.</text>
        <dbReference type="EC" id="2.3.2.26"/>
    </reaction>
</comment>
<keyword evidence="9" id="KW-1185">Reference proteome</keyword>
<dbReference type="InterPro" id="IPR050409">
    <property type="entry name" value="E3_ubiq-protein_ligase"/>
</dbReference>
<evidence type="ECO:0000256" key="3">
    <source>
        <dbReference type="ARBA" id="ARBA00012485"/>
    </source>
</evidence>
<dbReference type="Proteomes" id="UP001152759">
    <property type="component" value="Chromosome 2"/>
</dbReference>
<reference evidence="8" key="1">
    <citation type="submission" date="2021-12" db="EMBL/GenBank/DDBJ databases">
        <authorList>
            <person name="King R."/>
        </authorList>
    </citation>
    <scope>NUCLEOTIDE SEQUENCE</scope>
</reference>
<evidence type="ECO:0000313" key="9">
    <source>
        <dbReference type="Proteomes" id="UP001152759"/>
    </source>
</evidence>
<comment type="pathway">
    <text evidence="2">Protein modification; protein ubiquitination.</text>
</comment>
<dbReference type="Gene3D" id="3.90.1750.10">
    <property type="entry name" value="Hect, E3 ligase catalytic domains"/>
    <property type="match status" value="1"/>
</dbReference>
<sequence>MYLVPNEDLFPEEAPEEERTRDYDSSASEEFQSESSPERSKSVRSTSPVGTTSPERSVSPERSPKQSASGEGQRAPQSPPRPVLPPSVEAATTLREVLDGLASQINSEDKFQVMVSRDEGVFKVVGSSAADYFLPHHKADFHKKLQITFDSELGQDGGGLTREFFQLAVNEIKKSSLFLGKDKEKIIRNNTMAELYSKFFSAGAIMGMALLYGCSFPDYLCPTLTERILTGTVTTPTIYQIQSEQLRKELTCLKAAGTTEAAKKVMMESEILISNGYSEDSFQDLRGRDTMIDGILHHHCINKVEDATNQFLDGLAVLSVLPATRLHPGLFRPLLSNNVQKLNVNSFLQIFNVQRSAMGSIPFTVEERIWRRFIETLQKIENGETSIELEDILVFCTGLEKEPPFGFPSRPEILFNHRNPAQNYPEAGDCNMTLTLPIKYKEPTQLDMFLGQFIYGITEGRPYGVA</sequence>
<accession>A0A9P0F1A5</accession>
<dbReference type="AlphaFoldDB" id="A0A9P0F1A5"/>
<feature type="compositionally biased region" description="Low complexity" evidence="6">
    <location>
        <begin position="25"/>
        <end position="35"/>
    </location>
</feature>
<proteinExistence type="predicted"/>
<dbReference type="EMBL" id="OU963863">
    <property type="protein sequence ID" value="CAH0384697.1"/>
    <property type="molecule type" value="Genomic_DNA"/>
</dbReference>
<evidence type="ECO:0000313" key="8">
    <source>
        <dbReference type="EMBL" id="CAH0384697.1"/>
    </source>
</evidence>
<dbReference type="Pfam" id="PF00632">
    <property type="entry name" value="HECT"/>
    <property type="match status" value="1"/>
</dbReference>
<protein>
    <recommendedName>
        <fullName evidence="3">HECT-type E3 ubiquitin transferase</fullName>
        <ecNumber evidence="3">2.3.2.26</ecNumber>
    </recommendedName>
</protein>
<dbReference type="EC" id="2.3.2.26" evidence="3"/>
<keyword evidence="5" id="KW-0833">Ubl conjugation pathway</keyword>
<dbReference type="Gene3D" id="3.30.2410.10">
    <property type="entry name" value="Hect, E3 ligase catalytic domain"/>
    <property type="match status" value="1"/>
</dbReference>